<feature type="transmembrane region" description="Helical" evidence="8">
    <location>
        <begin position="117"/>
        <end position="137"/>
    </location>
</feature>
<feature type="transmembrane region" description="Helical" evidence="8">
    <location>
        <begin position="149"/>
        <end position="168"/>
    </location>
</feature>
<dbReference type="Gene3D" id="1.20.1250.20">
    <property type="entry name" value="MFS general substrate transporter like domains"/>
    <property type="match status" value="1"/>
</dbReference>
<feature type="transmembrane region" description="Helical" evidence="8">
    <location>
        <begin position="276"/>
        <end position="297"/>
    </location>
</feature>
<feature type="region of interest" description="Disordered" evidence="7">
    <location>
        <begin position="470"/>
        <end position="491"/>
    </location>
</feature>
<evidence type="ECO:0000256" key="7">
    <source>
        <dbReference type="SAM" id="MobiDB-lite"/>
    </source>
</evidence>
<dbReference type="EMBL" id="FNDJ01000050">
    <property type="protein sequence ID" value="SDM63202.1"/>
    <property type="molecule type" value="Genomic_DNA"/>
</dbReference>
<keyword evidence="6 8" id="KW-0472">Membrane</keyword>
<dbReference type="InterPro" id="IPR020846">
    <property type="entry name" value="MFS_dom"/>
</dbReference>
<dbReference type="InterPro" id="IPR011701">
    <property type="entry name" value="MFS"/>
</dbReference>
<protein>
    <submittedName>
        <fullName evidence="10">Drug resistance transporter, EmrB/QacA subfamily</fullName>
    </submittedName>
</protein>
<dbReference type="PANTHER" id="PTHR42718">
    <property type="entry name" value="MAJOR FACILITATOR SUPERFAMILY MULTIDRUG TRANSPORTER MFSC"/>
    <property type="match status" value="1"/>
</dbReference>
<feature type="transmembrane region" description="Helical" evidence="8">
    <location>
        <begin position="309"/>
        <end position="330"/>
    </location>
</feature>
<dbReference type="InterPro" id="IPR036259">
    <property type="entry name" value="MFS_trans_sf"/>
</dbReference>
<gene>
    <name evidence="10" type="ORF">SAMN05421869_1501</name>
</gene>
<dbReference type="PANTHER" id="PTHR42718:SF46">
    <property type="entry name" value="BLR6921 PROTEIN"/>
    <property type="match status" value="1"/>
</dbReference>
<dbReference type="Proteomes" id="UP000199202">
    <property type="component" value="Unassembled WGS sequence"/>
</dbReference>
<evidence type="ECO:0000313" key="11">
    <source>
        <dbReference type="Proteomes" id="UP000199202"/>
    </source>
</evidence>
<evidence type="ECO:0000256" key="6">
    <source>
        <dbReference type="ARBA" id="ARBA00023136"/>
    </source>
</evidence>
<keyword evidence="2" id="KW-0813">Transport</keyword>
<organism evidence="10 11">
    <name type="scientific">Nonomuraea jiangxiensis</name>
    <dbReference type="NCBI Taxonomy" id="633440"/>
    <lineage>
        <taxon>Bacteria</taxon>
        <taxon>Bacillati</taxon>
        <taxon>Actinomycetota</taxon>
        <taxon>Actinomycetes</taxon>
        <taxon>Streptosporangiales</taxon>
        <taxon>Streptosporangiaceae</taxon>
        <taxon>Nonomuraea</taxon>
    </lineage>
</organism>
<comment type="subcellular location">
    <subcellularLocation>
        <location evidence="1">Cell membrane</location>
        <topology evidence="1">Multi-pass membrane protein</topology>
    </subcellularLocation>
</comment>
<evidence type="ECO:0000313" key="10">
    <source>
        <dbReference type="EMBL" id="SDM63202.1"/>
    </source>
</evidence>
<dbReference type="AlphaFoldDB" id="A0A1G9UTF4"/>
<dbReference type="GO" id="GO:0005886">
    <property type="term" value="C:plasma membrane"/>
    <property type="evidence" value="ECO:0007669"/>
    <property type="project" value="UniProtKB-SubCell"/>
</dbReference>
<evidence type="ECO:0000256" key="1">
    <source>
        <dbReference type="ARBA" id="ARBA00004651"/>
    </source>
</evidence>
<keyword evidence="3" id="KW-1003">Cell membrane</keyword>
<dbReference type="Pfam" id="PF07690">
    <property type="entry name" value="MFS_1"/>
    <property type="match status" value="1"/>
</dbReference>
<keyword evidence="5 8" id="KW-1133">Transmembrane helix</keyword>
<evidence type="ECO:0000256" key="5">
    <source>
        <dbReference type="ARBA" id="ARBA00022989"/>
    </source>
</evidence>
<dbReference type="PROSITE" id="PS50850">
    <property type="entry name" value="MFS"/>
    <property type="match status" value="1"/>
</dbReference>
<evidence type="ECO:0000256" key="4">
    <source>
        <dbReference type="ARBA" id="ARBA00022692"/>
    </source>
</evidence>
<dbReference type="RefSeq" id="WP_218136433.1">
    <property type="nucleotide sequence ID" value="NZ_FNDJ01000050.1"/>
</dbReference>
<dbReference type="Gene3D" id="1.20.1720.10">
    <property type="entry name" value="Multidrug resistance protein D"/>
    <property type="match status" value="1"/>
</dbReference>
<feature type="domain" description="Major facilitator superfamily (MFS) profile" evidence="9">
    <location>
        <begin position="21"/>
        <end position="472"/>
    </location>
</feature>
<feature type="transmembrane region" description="Helical" evidence="8">
    <location>
        <begin position="235"/>
        <end position="256"/>
    </location>
</feature>
<feature type="transmembrane region" description="Helical" evidence="8">
    <location>
        <begin position="449"/>
        <end position="466"/>
    </location>
</feature>
<dbReference type="GO" id="GO:0022857">
    <property type="term" value="F:transmembrane transporter activity"/>
    <property type="evidence" value="ECO:0007669"/>
    <property type="project" value="InterPro"/>
</dbReference>
<feature type="transmembrane region" description="Helical" evidence="8">
    <location>
        <begin position="342"/>
        <end position="361"/>
    </location>
</feature>
<evidence type="ECO:0000259" key="9">
    <source>
        <dbReference type="PROSITE" id="PS50850"/>
    </source>
</evidence>
<feature type="transmembrane region" description="Helical" evidence="8">
    <location>
        <begin position="87"/>
        <end position="111"/>
    </location>
</feature>
<feature type="transmembrane region" description="Helical" evidence="8">
    <location>
        <begin position="403"/>
        <end position="429"/>
    </location>
</feature>
<keyword evidence="4 8" id="KW-0812">Transmembrane</keyword>
<evidence type="ECO:0000256" key="8">
    <source>
        <dbReference type="SAM" id="Phobius"/>
    </source>
</evidence>
<proteinExistence type="predicted"/>
<accession>A0A1G9UTF4</accession>
<reference evidence="10 11" key="1">
    <citation type="submission" date="2016-10" db="EMBL/GenBank/DDBJ databases">
        <authorList>
            <person name="de Groot N.N."/>
        </authorList>
    </citation>
    <scope>NUCLEOTIDE SEQUENCE [LARGE SCALE GENOMIC DNA]</scope>
    <source>
        <strain evidence="10 11">CGMCC 4.6533</strain>
    </source>
</reference>
<dbReference type="STRING" id="633440.SAMN05421869_1501"/>
<feature type="transmembrane region" description="Helical" evidence="8">
    <location>
        <begin position="57"/>
        <end position="75"/>
    </location>
</feature>
<keyword evidence="11" id="KW-1185">Reference proteome</keyword>
<evidence type="ECO:0000256" key="3">
    <source>
        <dbReference type="ARBA" id="ARBA00022475"/>
    </source>
</evidence>
<dbReference type="PROSITE" id="PS00216">
    <property type="entry name" value="SUGAR_TRANSPORT_1"/>
    <property type="match status" value="1"/>
</dbReference>
<feature type="transmembrane region" description="Helical" evidence="8">
    <location>
        <begin position="174"/>
        <end position="196"/>
    </location>
</feature>
<sequence>MTNMSMSSSRSQRGGTHLGWSLALLALAQLIFSLDLNIVFVALPEIGADLGFSDQTQQWVVSAYVVFAGGFLLLGGRAADLLGRRRIFVLALTVYAGSSLAGGLAGTPGVIVVARAIQGIGGALLLPSTLSLINTLFEEGPRRNRALAVWGGAGASGLTIGALLGGVLTQAFGWPAVFFVNVPLAGLVAIAALAVIPRDGRRQQDRRFDLPGAMTVTGGATLLVFVLVQGPEIGWLSPAIIAAVVLAAVLLAAFVAIEWRSADPLMPPRLFGNRSLVAGITVTFIYMATFGTLPYFLTVLLQTVHRFSALQTGLGFLVPSLAIAIGTQLGERLTTRLGTRTTLLAGFLTGTAGTAVLALGFHDSSGYLAIVPGLVISGVGQGVTWTAMWIAAAAGVAPREQGVASGMASTTLNLGNAIGLAVLIAIANAGVKGSGPVLRSSIADGSRTAVYLAAGGILLGTLIALLSPRGTATTPQDPGDDALEPAERHRV</sequence>
<dbReference type="InterPro" id="IPR005829">
    <property type="entry name" value="Sugar_transporter_CS"/>
</dbReference>
<name>A0A1G9UTF4_9ACTN</name>
<feature type="transmembrane region" description="Helical" evidence="8">
    <location>
        <begin position="367"/>
        <end position="391"/>
    </location>
</feature>
<dbReference type="SUPFAM" id="SSF103473">
    <property type="entry name" value="MFS general substrate transporter"/>
    <property type="match status" value="1"/>
</dbReference>
<dbReference type="CDD" id="cd17321">
    <property type="entry name" value="MFS_MMR_MDR_like"/>
    <property type="match status" value="1"/>
</dbReference>
<feature type="transmembrane region" description="Helical" evidence="8">
    <location>
        <begin position="208"/>
        <end position="229"/>
    </location>
</feature>
<evidence type="ECO:0000256" key="2">
    <source>
        <dbReference type="ARBA" id="ARBA00022448"/>
    </source>
</evidence>